<dbReference type="Pfam" id="PF12697">
    <property type="entry name" value="Abhydrolase_6"/>
    <property type="match status" value="1"/>
</dbReference>
<evidence type="ECO:0000313" key="3">
    <source>
        <dbReference type="EMBL" id="MFC6646266.1"/>
    </source>
</evidence>
<feature type="signal peptide" evidence="1">
    <location>
        <begin position="1"/>
        <end position="25"/>
    </location>
</feature>
<evidence type="ECO:0000259" key="2">
    <source>
        <dbReference type="Pfam" id="PF12697"/>
    </source>
</evidence>
<dbReference type="InterPro" id="IPR029058">
    <property type="entry name" value="AB_hydrolase_fold"/>
</dbReference>
<feature type="chain" id="PRO_5045810900" evidence="1">
    <location>
        <begin position="26"/>
        <end position="301"/>
    </location>
</feature>
<feature type="domain" description="AB hydrolase-1" evidence="2">
    <location>
        <begin position="59"/>
        <end position="295"/>
    </location>
</feature>
<dbReference type="PANTHER" id="PTHR46438:SF11">
    <property type="entry name" value="LIPASE-RELATED"/>
    <property type="match status" value="1"/>
</dbReference>
<dbReference type="InterPro" id="IPR000073">
    <property type="entry name" value="AB_hydrolase_1"/>
</dbReference>
<sequence>MLCRKSLRTLLASLLFATLCTAASAQSILPKPTDLPPARFAKVFGENIRYYEAGTGSTLVLVHGFGSQALFDWGRVIKPLALHHHVVAIDEIGWGGSDKPAIDYSIQTFADFLGEFLRVKHIDHFALAGESLGGWIVSLYTIEALQPKDVYQQGFPKPSQLILEDAAGHRAIRSKGAPQVPGTLAEAAGIGFIFYDKSLVTPDLVRQNFMIKLTANDGNTQRSLRTNMKLDEETVGDRVQAINIPTLIVWGGNDAVVPLEDGKDYAAKIPGAKLVIVPECGHAPSLEKPKEFLAAVASFLR</sequence>
<dbReference type="Proteomes" id="UP001596391">
    <property type="component" value="Unassembled WGS sequence"/>
</dbReference>
<gene>
    <name evidence="3" type="ORF">ACFQBQ_11860</name>
</gene>
<dbReference type="PANTHER" id="PTHR46438">
    <property type="entry name" value="ALPHA/BETA-HYDROLASES SUPERFAMILY PROTEIN"/>
    <property type="match status" value="1"/>
</dbReference>
<organism evidence="3 4">
    <name type="scientific">Granulicella cerasi</name>
    <dbReference type="NCBI Taxonomy" id="741063"/>
    <lineage>
        <taxon>Bacteria</taxon>
        <taxon>Pseudomonadati</taxon>
        <taxon>Acidobacteriota</taxon>
        <taxon>Terriglobia</taxon>
        <taxon>Terriglobales</taxon>
        <taxon>Acidobacteriaceae</taxon>
        <taxon>Granulicella</taxon>
    </lineage>
</organism>
<keyword evidence="1" id="KW-0732">Signal</keyword>
<keyword evidence="3" id="KW-0378">Hydrolase</keyword>
<accession>A0ABW1ZAP1</accession>
<dbReference type="GO" id="GO:0016787">
    <property type="term" value="F:hydrolase activity"/>
    <property type="evidence" value="ECO:0007669"/>
    <property type="project" value="UniProtKB-KW"/>
</dbReference>
<evidence type="ECO:0000313" key="4">
    <source>
        <dbReference type="Proteomes" id="UP001596391"/>
    </source>
</evidence>
<dbReference type="EMBL" id="JBHSWI010000001">
    <property type="protein sequence ID" value="MFC6646266.1"/>
    <property type="molecule type" value="Genomic_DNA"/>
</dbReference>
<dbReference type="Gene3D" id="3.40.50.1820">
    <property type="entry name" value="alpha/beta hydrolase"/>
    <property type="match status" value="1"/>
</dbReference>
<dbReference type="PRINTS" id="PR00111">
    <property type="entry name" value="ABHYDROLASE"/>
</dbReference>
<evidence type="ECO:0000256" key="1">
    <source>
        <dbReference type="SAM" id="SignalP"/>
    </source>
</evidence>
<dbReference type="RefSeq" id="WP_263369954.1">
    <property type="nucleotide sequence ID" value="NZ_JAGSYD010000001.1"/>
</dbReference>
<dbReference type="SUPFAM" id="SSF53474">
    <property type="entry name" value="alpha/beta-Hydrolases"/>
    <property type="match status" value="1"/>
</dbReference>
<reference evidence="4" key="1">
    <citation type="journal article" date="2019" name="Int. J. Syst. Evol. Microbiol.">
        <title>The Global Catalogue of Microorganisms (GCM) 10K type strain sequencing project: providing services to taxonomists for standard genome sequencing and annotation.</title>
        <authorList>
            <consortium name="The Broad Institute Genomics Platform"/>
            <consortium name="The Broad Institute Genome Sequencing Center for Infectious Disease"/>
            <person name="Wu L."/>
            <person name="Ma J."/>
        </authorList>
    </citation>
    <scope>NUCLEOTIDE SEQUENCE [LARGE SCALE GENOMIC DNA]</scope>
    <source>
        <strain evidence="4">CGMCC 1.16026</strain>
    </source>
</reference>
<proteinExistence type="predicted"/>
<name>A0ABW1ZAP1_9BACT</name>
<protein>
    <submittedName>
        <fullName evidence="3">Alpha/beta fold hydrolase</fullName>
    </submittedName>
</protein>
<keyword evidence="4" id="KW-1185">Reference proteome</keyword>
<comment type="caution">
    <text evidence="3">The sequence shown here is derived from an EMBL/GenBank/DDBJ whole genome shotgun (WGS) entry which is preliminary data.</text>
</comment>